<dbReference type="PANTHER" id="PTHR24221">
    <property type="entry name" value="ATP-BINDING CASSETTE SUB-FAMILY B"/>
    <property type="match status" value="1"/>
</dbReference>
<dbReference type="PROSITE" id="PS50929">
    <property type="entry name" value="ABC_TM1F"/>
    <property type="match status" value="1"/>
</dbReference>
<dbReference type="InterPro" id="IPR027417">
    <property type="entry name" value="P-loop_NTPase"/>
</dbReference>
<dbReference type="GO" id="GO:0005886">
    <property type="term" value="C:plasma membrane"/>
    <property type="evidence" value="ECO:0007669"/>
    <property type="project" value="UniProtKB-SubCell"/>
</dbReference>
<feature type="transmembrane region" description="Helical" evidence="7">
    <location>
        <begin position="148"/>
        <end position="175"/>
    </location>
</feature>
<feature type="transmembrane region" description="Helical" evidence="7">
    <location>
        <begin position="27"/>
        <end position="47"/>
    </location>
</feature>
<dbReference type="Pfam" id="PF00005">
    <property type="entry name" value="ABC_tran"/>
    <property type="match status" value="1"/>
</dbReference>
<name>A0A1N6PKK3_9MICO</name>
<reference evidence="11" key="1">
    <citation type="submission" date="2017-01" db="EMBL/GenBank/DDBJ databases">
        <authorList>
            <person name="Varghese N."/>
            <person name="Submissions S."/>
        </authorList>
    </citation>
    <scope>NUCLEOTIDE SEQUENCE [LARGE SCALE GENOMIC DNA]</scope>
    <source>
        <strain evidence="11">3bp</strain>
    </source>
</reference>
<evidence type="ECO:0000256" key="3">
    <source>
        <dbReference type="ARBA" id="ARBA00022741"/>
    </source>
</evidence>
<evidence type="ECO:0000313" key="10">
    <source>
        <dbReference type="EMBL" id="SIQ04827.1"/>
    </source>
</evidence>
<evidence type="ECO:0000256" key="7">
    <source>
        <dbReference type="SAM" id="Phobius"/>
    </source>
</evidence>
<feature type="transmembrane region" description="Helical" evidence="7">
    <location>
        <begin position="253"/>
        <end position="271"/>
    </location>
</feature>
<dbReference type="AlphaFoldDB" id="A0A1N6PKK3"/>
<dbReference type="SMART" id="SM00382">
    <property type="entry name" value="AAA"/>
    <property type="match status" value="1"/>
</dbReference>
<keyword evidence="2 7" id="KW-0812">Transmembrane</keyword>
<dbReference type="InterPro" id="IPR011527">
    <property type="entry name" value="ABC1_TM_dom"/>
</dbReference>
<dbReference type="SUPFAM" id="SSF90123">
    <property type="entry name" value="ABC transporter transmembrane region"/>
    <property type="match status" value="1"/>
</dbReference>
<evidence type="ECO:0000256" key="1">
    <source>
        <dbReference type="ARBA" id="ARBA00004651"/>
    </source>
</evidence>
<sequence length="611" mass="64317">MRRVVLAARFMLAHGWATDRRRLLVAIVLMTVGYLSAPLVGVGLGMFTDAAVDADTARAVGLAGALAVLLVAELMMSHFAHLSYFELADLQQLALVDEVAGLTHGSASLAELEDPERVRLLTSVTEGLQRVRMALEGTLQLGGMTLQVLVTTVILGVVEPWLLLLPLAALPPVWLADRAQRLLDRARDDAADDVRLSRHLVTAGTTGSSAKEIRLFGARGLVADRQRTAWDRTTASLWSAHRRSALLRAGGQVWFALAYGAAVLVVLRGAVSGTAAIGQVVLVVTLAIQVSTQVAGALALFGSLQGAGRTVEQLTELRATTGTAGPRPGTPGSAEVGTTDEAGAAVERAIPARLAHGLRLEGVTFAYPGADRPVLDGVTLDLPAGATVALVGENGAGKTTLVKLLCGLYRPTSGRVLADGVDLAAVAPDAWQSRVATLFQDFARLELTLREDVGVGRVAALHDDSALWTAIDEARARPIVERSPDGLDQILGTAYADGTQLSGGQWQTLALARTLLREDPLLLALDEPASALDATAEHALFERFTETARRAGTTSGGVTLFVSHRFSTVRDADLIVVLDGGRVAELGAHDDLVAAGGPYAEMYALQAHAYR</sequence>
<dbReference type="RefSeq" id="WP_076404141.1">
    <property type="nucleotide sequence ID" value="NZ_FTMI01000002.1"/>
</dbReference>
<keyword evidence="4 10" id="KW-0067">ATP-binding</keyword>
<dbReference type="GO" id="GO:0140359">
    <property type="term" value="F:ABC-type transporter activity"/>
    <property type="evidence" value="ECO:0007669"/>
    <property type="project" value="InterPro"/>
</dbReference>
<dbReference type="CDD" id="cd03228">
    <property type="entry name" value="ABCC_MRP_Like"/>
    <property type="match status" value="1"/>
</dbReference>
<feature type="domain" description="ABC transmembrane type-1" evidence="9">
    <location>
        <begin position="24"/>
        <end position="306"/>
    </location>
</feature>
<dbReference type="SUPFAM" id="SSF52540">
    <property type="entry name" value="P-loop containing nucleoside triphosphate hydrolases"/>
    <property type="match status" value="1"/>
</dbReference>
<accession>A0A1N6PKK3</accession>
<dbReference type="GO" id="GO:0016887">
    <property type="term" value="F:ATP hydrolysis activity"/>
    <property type="evidence" value="ECO:0007669"/>
    <property type="project" value="InterPro"/>
</dbReference>
<dbReference type="InterPro" id="IPR036640">
    <property type="entry name" value="ABC1_TM_sf"/>
</dbReference>
<evidence type="ECO:0000259" key="8">
    <source>
        <dbReference type="PROSITE" id="PS50893"/>
    </source>
</evidence>
<keyword evidence="6 7" id="KW-0472">Membrane</keyword>
<evidence type="ECO:0000313" key="11">
    <source>
        <dbReference type="Proteomes" id="UP000186235"/>
    </source>
</evidence>
<evidence type="ECO:0000256" key="4">
    <source>
        <dbReference type="ARBA" id="ARBA00022840"/>
    </source>
</evidence>
<proteinExistence type="predicted"/>
<dbReference type="GO" id="GO:0005524">
    <property type="term" value="F:ATP binding"/>
    <property type="evidence" value="ECO:0007669"/>
    <property type="project" value="UniProtKB-KW"/>
</dbReference>
<comment type="subcellular location">
    <subcellularLocation>
        <location evidence="1">Cell membrane</location>
        <topology evidence="1">Multi-pass membrane protein</topology>
    </subcellularLocation>
</comment>
<evidence type="ECO:0000256" key="2">
    <source>
        <dbReference type="ARBA" id="ARBA00022692"/>
    </source>
</evidence>
<dbReference type="PROSITE" id="PS50893">
    <property type="entry name" value="ABC_TRANSPORTER_2"/>
    <property type="match status" value="1"/>
</dbReference>
<dbReference type="Gene3D" id="3.40.50.300">
    <property type="entry name" value="P-loop containing nucleotide triphosphate hydrolases"/>
    <property type="match status" value="1"/>
</dbReference>
<organism evidence="10 11">
    <name type="scientific">Cellulosimicrobium aquatile</name>
    <dbReference type="NCBI Taxonomy" id="1612203"/>
    <lineage>
        <taxon>Bacteria</taxon>
        <taxon>Bacillati</taxon>
        <taxon>Actinomycetota</taxon>
        <taxon>Actinomycetes</taxon>
        <taxon>Micrococcales</taxon>
        <taxon>Promicromonosporaceae</taxon>
        <taxon>Cellulosimicrobium</taxon>
    </lineage>
</organism>
<feature type="domain" description="ABC transporter" evidence="8">
    <location>
        <begin position="358"/>
        <end position="605"/>
    </location>
</feature>
<keyword evidence="11" id="KW-1185">Reference proteome</keyword>
<dbReference type="Gene3D" id="1.20.1560.10">
    <property type="entry name" value="ABC transporter type 1, transmembrane domain"/>
    <property type="match status" value="1"/>
</dbReference>
<dbReference type="PANTHER" id="PTHR24221:SF654">
    <property type="entry name" value="ATP-BINDING CASSETTE SUB-FAMILY B MEMBER 6"/>
    <property type="match status" value="1"/>
</dbReference>
<gene>
    <name evidence="10" type="ORF">SAMN05518682_0943</name>
</gene>
<feature type="transmembrane region" description="Helical" evidence="7">
    <location>
        <begin position="277"/>
        <end position="301"/>
    </location>
</feature>
<dbReference type="EMBL" id="FTMI01000002">
    <property type="protein sequence ID" value="SIQ04827.1"/>
    <property type="molecule type" value="Genomic_DNA"/>
</dbReference>
<keyword evidence="3" id="KW-0547">Nucleotide-binding</keyword>
<protein>
    <submittedName>
        <fullName evidence="10">ATP-binding cassette, subfamily B</fullName>
    </submittedName>
</protein>
<dbReference type="InterPro" id="IPR003439">
    <property type="entry name" value="ABC_transporter-like_ATP-bd"/>
</dbReference>
<evidence type="ECO:0000259" key="9">
    <source>
        <dbReference type="PROSITE" id="PS50929"/>
    </source>
</evidence>
<dbReference type="InterPro" id="IPR003593">
    <property type="entry name" value="AAA+_ATPase"/>
</dbReference>
<feature type="transmembrane region" description="Helical" evidence="7">
    <location>
        <begin position="59"/>
        <end position="80"/>
    </location>
</feature>
<dbReference type="Proteomes" id="UP000186235">
    <property type="component" value="Unassembled WGS sequence"/>
</dbReference>
<dbReference type="GO" id="GO:0034040">
    <property type="term" value="F:ATPase-coupled lipid transmembrane transporter activity"/>
    <property type="evidence" value="ECO:0007669"/>
    <property type="project" value="TreeGrafter"/>
</dbReference>
<dbReference type="InterPro" id="IPR039421">
    <property type="entry name" value="Type_1_exporter"/>
</dbReference>
<evidence type="ECO:0000256" key="6">
    <source>
        <dbReference type="ARBA" id="ARBA00023136"/>
    </source>
</evidence>
<keyword evidence="5 7" id="KW-1133">Transmembrane helix</keyword>
<evidence type="ECO:0000256" key="5">
    <source>
        <dbReference type="ARBA" id="ARBA00022989"/>
    </source>
</evidence>